<accession>A0A271IXY9</accession>
<evidence type="ECO:0000313" key="2">
    <source>
        <dbReference type="EMBL" id="PAP76062.1"/>
    </source>
</evidence>
<evidence type="ECO:0008006" key="4">
    <source>
        <dbReference type="Google" id="ProtNLM"/>
    </source>
</evidence>
<evidence type="ECO:0000313" key="3">
    <source>
        <dbReference type="Proteomes" id="UP000216339"/>
    </source>
</evidence>
<sequence>MIRGEAGIGKTALLQLARRHAEAKGALVLSTTGIQAEASLPFAGLHHLLPEIDNLPAPQRDAMCVAFGMSAGSAPNRFLLGLATLTLLSEAAGHRSCSSSSTTRSGSTGRRATCSPSWSAGSRPTPSCSCSPYATGTGARS</sequence>
<dbReference type="EMBL" id="MQWD01000001">
    <property type="protein sequence ID" value="PAP76062.1"/>
    <property type="molecule type" value="Genomic_DNA"/>
</dbReference>
<feature type="compositionally biased region" description="Polar residues" evidence="1">
    <location>
        <begin position="116"/>
        <end position="141"/>
    </location>
</feature>
<organism evidence="2 3">
    <name type="scientific">Rubrivirga marina</name>
    <dbReference type="NCBI Taxonomy" id="1196024"/>
    <lineage>
        <taxon>Bacteria</taxon>
        <taxon>Pseudomonadati</taxon>
        <taxon>Rhodothermota</taxon>
        <taxon>Rhodothermia</taxon>
        <taxon>Rhodothermales</taxon>
        <taxon>Rubricoccaceae</taxon>
        <taxon>Rubrivirga</taxon>
    </lineage>
</organism>
<protein>
    <recommendedName>
        <fullName evidence="4">Orc1-like AAA ATPase domain-containing protein</fullName>
    </recommendedName>
</protein>
<dbReference type="AlphaFoldDB" id="A0A271IXY9"/>
<reference evidence="2 3" key="1">
    <citation type="submission" date="2016-11" db="EMBL/GenBank/DDBJ databases">
        <title>Study of marine rhodopsin-containing bacteria.</title>
        <authorList>
            <person name="Yoshizawa S."/>
            <person name="Kumagai Y."/>
            <person name="Kogure K."/>
        </authorList>
    </citation>
    <scope>NUCLEOTIDE SEQUENCE [LARGE SCALE GENOMIC DNA]</scope>
    <source>
        <strain evidence="2 3">SAORIC-28</strain>
    </source>
</reference>
<dbReference type="RefSeq" id="WP_095509703.1">
    <property type="nucleotide sequence ID" value="NZ_MQWD01000001.1"/>
</dbReference>
<keyword evidence="3" id="KW-1185">Reference proteome</keyword>
<feature type="compositionally biased region" description="Low complexity" evidence="1">
    <location>
        <begin position="95"/>
        <end position="115"/>
    </location>
</feature>
<dbReference type="Proteomes" id="UP000216339">
    <property type="component" value="Unassembled WGS sequence"/>
</dbReference>
<evidence type="ECO:0000256" key="1">
    <source>
        <dbReference type="SAM" id="MobiDB-lite"/>
    </source>
</evidence>
<gene>
    <name evidence="2" type="ORF">BSZ37_06200</name>
</gene>
<comment type="caution">
    <text evidence="2">The sequence shown here is derived from an EMBL/GenBank/DDBJ whole genome shotgun (WGS) entry which is preliminary data.</text>
</comment>
<name>A0A271IXY9_9BACT</name>
<proteinExistence type="predicted"/>
<dbReference type="OrthoDB" id="483at2"/>
<feature type="region of interest" description="Disordered" evidence="1">
    <location>
        <begin position="91"/>
        <end position="141"/>
    </location>
</feature>